<reference evidence="1 2" key="1">
    <citation type="submission" date="2015-01" db="EMBL/GenBank/DDBJ databases">
        <title>Evolution of Trichinella species and genotypes.</title>
        <authorList>
            <person name="Korhonen P.K."/>
            <person name="Edoardo P."/>
            <person name="Giuseppe L.R."/>
            <person name="Gasser R.B."/>
        </authorList>
    </citation>
    <scope>NUCLEOTIDE SEQUENCE [LARGE SCALE GENOMIC DNA]</scope>
    <source>
        <strain evidence="1">ISS141</strain>
    </source>
</reference>
<organism evidence="1 2">
    <name type="scientific">Trichinella pseudospiralis</name>
    <name type="common">Parasitic roundworm</name>
    <dbReference type="NCBI Taxonomy" id="6337"/>
    <lineage>
        <taxon>Eukaryota</taxon>
        <taxon>Metazoa</taxon>
        <taxon>Ecdysozoa</taxon>
        <taxon>Nematoda</taxon>
        <taxon>Enoplea</taxon>
        <taxon>Dorylaimia</taxon>
        <taxon>Trichinellida</taxon>
        <taxon>Trichinellidae</taxon>
        <taxon>Trichinella</taxon>
    </lineage>
</organism>
<proteinExistence type="predicted"/>
<dbReference type="AlphaFoldDB" id="A0A0V0XI37"/>
<name>A0A0V0XI37_TRIPS</name>
<dbReference type="Proteomes" id="UP000054815">
    <property type="component" value="Unassembled WGS sequence"/>
</dbReference>
<evidence type="ECO:0000313" key="2">
    <source>
        <dbReference type="Proteomes" id="UP000054815"/>
    </source>
</evidence>
<sequence>MKKRKQTDKPDQARPGQARPGVLAAICGLKFAATSPPSYHELLLPLLRTNISVHTQRTIYRPTPESRIFTSLVKPG</sequence>
<protein>
    <submittedName>
        <fullName evidence="1">Uncharacterized protein</fullName>
    </submittedName>
</protein>
<comment type="caution">
    <text evidence="1">The sequence shown here is derived from an EMBL/GenBank/DDBJ whole genome shotgun (WGS) entry which is preliminary data.</text>
</comment>
<evidence type="ECO:0000313" key="1">
    <source>
        <dbReference type="EMBL" id="KRX87624.1"/>
    </source>
</evidence>
<accession>A0A0V0XI37</accession>
<dbReference type="EMBL" id="JYDU01000275">
    <property type="protein sequence ID" value="KRX87624.1"/>
    <property type="molecule type" value="Genomic_DNA"/>
</dbReference>
<gene>
    <name evidence="1" type="ORF">T4E_239</name>
</gene>